<accession>A0ABW3LZP3</accession>
<reference evidence="2" key="1">
    <citation type="journal article" date="2019" name="Int. J. Syst. Evol. Microbiol.">
        <title>The Global Catalogue of Microorganisms (GCM) 10K type strain sequencing project: providing services to taxonomists for standard genome sequencing and annotation.</title>
        <authorList>
            <consortium name="The Broad Institute Genomics Platform"/>
            <consortium name="The Broad Institute Genome Sequencing Center for Infectious Disease"/>
            <person name="Wu L."/>
            <person name="Ma J."/>
        </authorList>
    </citation>
    <scope>NUCLEOTIDE SEQUENCE [LARGE SCALE GENOMIC DNA]</scope>
    <source>
        <strain evidence="2">CCUG 55854</strain>
    </source>
</reference>
<evidence type="ECO:0000313" key="1">
    <source>
        <dbReference type="EMBL" id="MFD1043132.1"/>
    </source>
</evidence>
<evidence type="ECO:0000313" key="2">
    <source>
        <dbReference type="Proteomes" id="UP001597033"/>
    </source>
</evidence>
<gene>
    <name evidence="1" type="ORF">ACFQ2N_12335</name>
</gene>
<name>A0ABW3LZP3_9GAMM</name>
<dbReference type="RefSeq" id="WP_238394350.1">
    <property type="nucleotide sequence ID" value="NZ_JBHTKN010000008.1"/>
</dbReference>
<dbReference type="SUPFAM" id="SSF52540">
    <property type="entry name" value="P-loop containing nucleoside triphosphate hydrolases"/>
    <property type="match status" value="1"/>
</dbReference>
<dbReference type="Gene3D" id="3.40.50.300">
    <property type="entry name" value="P-loop containing nucleotide triphosphate hydrolases"/>
    <property type="match status" value="1"/>
</dbReference>
<dbReference type="Proteomes" id="UP001597033">
    <property type="component" value="Unassembled WGS sequence"/>
</dbReference>
<dbReference type="EMBL" id="JBHTKN010000008">
    <property type="protein sequence ID" value="MFD1043132.1"/>
    <property type="molecule type" value="Genomic_DNA"/>
</dbReference>
<proteinExistence type="predicted"/>
<protein>
    <submittedName>
        <fullName evidence="1">Type IV secretion protein IcmB</fullName>
    </submittedName>
</protein>
<keyword evidence="2" id="KW-1185">Reference proteome</keyword>
<comment type="caution">
    <text evidence="1">The sequence shown here is derived from an EMBL/GenBank/DDBJ whole genome shotgun (WGS) entry which is preliminary data.</text>
</comment>
<sequence length="1027" mass="114019">MSPVLIITAVILFAIAALAYLGPNRIIDGVEGLLAYIGKAAKQSLGDYIEIENVDLGDSQTFVMKDGSLMTMIRHDGCMTIVGQEEFTQADAALNTSLGAYLTSGGHAVQVVFTADPDITERLVRESQAPSRETAKRLELDLEDMFEEDVQRMKEIASSETCFLALYTRPGSMNPTERKQEAKFRQELLKANPLPTASDAPNLFRALRVLRPRHAAFVSAVVADLRQQHMACEIMEVHDACREIRRAIDPDFTAEDWKPCLFGDKIPFRDIRRDPKDISGALWPPLAPQLAPRDAHEIGLKHVQVGNRVFAPMSIRLAPQDIQVFQKLFAKTVDAKLPWRFSIVIESASWGVWDFKKLATMIFGWTNSTNGLIRRSIESVRAAKVEENRTPVRVRIDLATWAPAGEDKLLERRAAMLARAVESWGGAEIQQASGDATQSFIAGGIGASLSSTATPSLALLDDVTHFLPLYRPCSPWKQGALLLRSPDGKPWPYQPHSPLQTSSITVAYAEPRSGKSVLANAVNLALCLSPGITRLPLIAIIDVGRSSSGLISLLEHALPSSKKHLVASIRMRMSQEFAINPFDTQLGMRAPLETEMAFLLNFLLTLVTPHGKSGADSAMSALCRMAIETAYRRYGDGAQGTPKYYSSNLEGAEEVDQAIAQYALRVDDKTTWWEVVDQLFAVGAVHQAHLAQRFAVPLVQDIAAVTRESQFKDLYGEKKSGEGDEPLLAAFSRLISEAVRAYPILSRPTRFDLGEARVVSIDLAEVAKSGSAAADHQTAVCYMLARQAAARNFYLHEDDVQHFPPLYRNYHDKRIREIRQDKKHIQYDEFHRTKKVQSVQEQTIADMREGGKYGVAISLLSQAIGDFTKDMLGFATNKFILSRANEATTKEMDEIFGLSRTVRYNVRNTIRPPGPKGSTFVGIFDVKEGQCAQALNNSMGGIRLWAFSTTNEDAYVRDTLYARIGPQQTRRLLAHMYPKGSVLDEIERRKRTIDDGEVDSDGVIHALIDDLVRKHEDAHRYVIKEAA</sequence>
<organism evidence="1 2">
    <name type="scientific">Pseudoxanthomonas kaohsiungensis</name>
    <dbReference type="NCBI Taxonomy" id="283923"/>
    <lineage>
        <taxon>Bacteria</taxon>
        <taxon>Pseudomonadati</taxon>
        <taxon>Pseudomonadota</taxon>
        <taxon>Gammaproteobacteria</taxon>
        <taxon>Lysobacterales</taxon>
        <taxon>Lysobacteraceae</taxon>
        <taxon>Pseudoxanthomonas</taxon>
    </lineage>
</organism>
<dbReference type="InterPro" id="IPR027417">
    <property type="entry name" value="P-loop_NTPase"/>
</dbReference>